<organism evidence="4 5">
    <name type="scientific">Nocardioides marmoriginsengisoli</name>
    <dbReference type="NCBI Taxonomy" id="661483"/>
    <lineage>
        <taxon>Bacteria</taxon>
        <taxon>Bacillati</taxon>
        <taxon>Actinomycetota</taxon>
        <taxon>Actinomycetes</taxon>
        <taxon>Propionibacteriales</taxon>
        <taxon>Nocardioidaceae</taxon>
        <taxon>Nocardioides</taxon>
    </lineage>
</organism>
<proteinExistence type="predicted"/>
<dbReference type="Pfam" id="PF00583">
    <property type="entry name" value="Acetyltransf_1"/>
    <property type="match status" value="1"/>
</dbReference>
<dbReference type="PANTHER" id="PTHR43877">
    <property type="entry name" value="AMINOALKYLPHOSPHONATE N-ACETYLTRANSFERASE-RELATED-RELATED"/>
    <property type="match status" value="1"/>
</dbReference>
<evidence type="ECO:0000256" key="1">
    <source>
        <dbReference type="ARBA" id="ARBA00022679"/>
    </source>
</evidence>
<evidence type="ECO:0000259" key="3">
    <source>
        <dbReference type="PROSITE" id="PS51186"/>
    </source>
</evidence>
<dbReference type="CDD" id="cd04301">
    <property type="entry name" value="NAT_SF"/>
    <property type="match status" value="1"/>
</dbReference>
<evidence type="ECO:0000256" key="2">
    <source>
        <dbReference type="ARBA" id="ARBA00023315"/>
    </source>
</evidence>
<dbReference type="GO" id="GO:0016747">
    <property type="term" value="F:acyltransferase activity, transferring groups other than amino-acyl groups"/>
    <property type="evidence" value="ECO:0007669"/>
    <property type="project" value="InterPro"/>
</dbReference>
<dbReference type="AlphaFoldDB" id="A0A3N0CHE4"/>
<keyword evidence="1 4" id="KW-0808">Transferase</keyword>
<dbReference type="PANTHER" id="PTHR43877:SF1">
    <property type="entry name" value="ACETYLTRANSFERASE"/>
    <property type="match status" value="1"/>
</dbReference>
<dbReference type="EMBL" id="RJSE01000007">
    <property type="protein sequence ID" value="RNL62848.1"/>
    <property type="molecule type" value="Genomic_DNA"/>
</dbReference>
<dbReference type="SUPFAM" id="SSF55729">
    <property type="entry name" value="Acyl-CoA N-acyltransferases (Nat)"/>
    <property type="match status" value="1"/>
</dbReference>
<keyword evidence="2" id="KW-0012">Acyltransferase</keyword>
<dbReference type="Proteomes" id="UP000267128">
    <property type="component" value="Unassembled WGS sequence"/>
</dbReference>
<sequence length="195" mass="21074">MTDQTKTRRLRIGLKTTSDAAALSGLLRRIPHGEYTFLKAGIVEADWGALLGDPGGTQLLIARSAGEPVGVLALVPGAGWSDHVAELRLVVDPAERGQGVGRALAEAGVRLAVERRLLKITVEVLVEQTNVVDLFRELGFVAEGLLTDQVRDDAGQPHDLLVLGHPVVETARAARDHRSSRVIWTPTTCRLKERT</sequence>
<accession>A0A3N0CHE4</accession>
<dbReference type="RefSeq" id="WP_123228140.1">
    <property type="nucleotide sequence ID" value="NZ_RJSE01000007.1"/>
</dbReference>
<keyword evidence="5" id="KW-1185">Reference proteome</keyword>
<evidence type="ECO:0000313" key="4">
    <source>
        <dbReference type="EMBL" id="RNL62848.1"/>
    </source>
</evidence>
<dbReference type="InterPro" id="IPR000182">
    <property type="entry name" value="GNAT_dom"/>
</dbReference>
<dbReference type="PROSITE" id="PS51186">
    <property type="entry name" value="GNAT"/>
    <property type="match status" value="1"/>
</dbReference>
<protein>
    <submittedName>
        <fullName evidence="4">GNAT family N-acetyltransferase</fullName>
    </submittedName>
</protein>
<evidence type="ECO:0000313" key="5">
    <source>
        <dbReference type="Proteomes" id="UP000267128"/>
    </source>
</evidence>
<feature type="domain" description="N-acetyltransferase" evidence="3">
    <location>
        <begin position="10"/>
        <end position="168"/>
    </location>
</feature>
<reference evidence="4 5" key="1">
    <citation type="submission" date="2018-11" db="EMBL/GenBank/DDBJ databases">
        <authorList>
            <person name="Li F."/>
        </authorList>
    </citation>
    <scope>NUCLEOTIDE SEQUENCE [LARGE SCALE GENOMIC DNA]</scope>
    <source>
        <strain evidence="4 5">Gsoil 097</strain>
    </source>
</reference>
<comment type="caution">
    <text evidence="4">The sequence shown here is derived from an EMBL/GenBank/DDBJ whole genome shotgun (WGS) entry which is preliminary data.</text>
</comment>
<dbReference type="Gene3D" id="3.40.630.30">
    <property type="match status" value="1"/>
</dbReference>
<name>A0A3N0CHE4_9ACTN</name>
<dbReference type="InterPro" id="IPR016181">
    <property type="entry name" value="Acyl_CoA_acyltransferase"/>
</dbReference>
<dbReference type="OrthoDB" id="8221829at2"/>
<gene>
    <name evidence="4" type="ORF">EFK50_14025</name>
</gene>
<dbReference type="InterPro" id="IPR050832">
    <property type="entry name" value="Bact_Acetyltransf"/>
</dbReference>